<evidence type="ECO:0000313" key="1">
    <source>
        <dbReference type="EMBL" id="KDE61687.1"/>
    </source>
</evidence>
<organism evidence="1 2">
    <name type="scientific">Fusobacterium necrophorum BL</name>
    <dbReference type="NCBI Taxonomy" id="1441732"/>
    <lineage>
        <taxon>Bacteria</taxon>
        <taxon>Fusobacteriati</taxon>
        <taxon>Fusobacteriota</taxon>
        <taxon>Fusobacteriia</taxon>
        <taxon>Fusobacteriales</taxon>
        <taxon>Fusobacteriaceae</taxon>
        <taxon>Fusobacterium</taxon>
    </lineage>
</organism>
<comment type="caution">
    <text evidence="1">The sequence shown here is derived from an EMBL/GenBank/DDBJ whole genome shotgun (WGS) entry which is preliminary data.</text>
</comment>
<dbReference type="InterPro" id="IPR008928">
    <property type="entry name" value="6-hairpin_glycosidase_sf"/>
</dbReference>
<accession>A0AB73BU92</accession>
<dbReference type="Proteomes" id="UP000027473">
    <property type="component" value="Unassembled WGS sequence"/>
</dbReference>
<dbReference type="EMBL" id="JAAC01000164">
    <property type="protein sequence ID" value="KDE61687.1"/>
    <property type="molecule type" value="Genomic_DNA"/>
</dbReference>
<sequence length="418" mass="49219">MNQLMKEAIQSIEKNIDKGGLYRYDLRDTRWLPLFSKETFSSKILRKSILFLEEFFPIIIRKILKIHKKIWPTTYTFLGTAYYLNEKYKLSVDTNHTSLEYVNLCIKKYIKDIKDLTTWWNDEENVSEGKLIIESTNHFPTILMHALARLNIMLLNVGNLYGNSKYLDIASRSVEQVLQNHYFIEFENGIKSVSYYYNTYDSTININSEFCHWLSLLPKEKHTEKSIDLMKSILKLVLSEQNEDGSWFYYSKWHMKKYGNKPSCDCHHTGTVLYNLINIIKCPFLNEKFREETIKSINKGMKYYIKNFFNLSTGKAKTLIGYKRTAGPVQYSEAIFAFSEYLLFHGKLDNELFSIIKCLLPKVVKNNLELIDLKNGKVPSEKVFKWLHLDSIRWGNGPVFQSIMYYLAVKRQLGDEIE</sequence>
<evidence type="ECO:0000313" key="2">
    <source>
        <dbReference type="Proteomes" id="UP000027473"/>
    </source>
</evidence>
<dbReference type="GO" id="GO:0005975">
    <property type="term" value="P:carbohydrate metabolic process"/>
    <property type="evidence" value="ECO:0007669"/>
    <property type="project" value="InterPro"/>
</dbReference>
<proteinExistence type="predicted"/>
<dbReference type="RefSeq" id="WP_035918689.1">
    <property type="nucleotide sequence ID" value="NZ_JAAC01000164.1"/>
</dbReference>
<protein>
    <submittedName>
        <fullName evidence="1">Uncharacterized protein</fullName>
    </submittedName>
</protein>
<reference evidence="1 2" key="1">
    <citation type="submission" date="2014-01" db="EMBL/GenBank/DDBJ databases">
        <title>Comparative genomics of Fusobacterium necrophorum wild isolates.</title>
        <authorList>
            <person name="Kittichotirat W."/>
            <person name="Bumgarner R.E."/>
            <person name="Lawrence P."/>
        </authorList>
    </citation>
    <scope>NUCLEOTIDE SEQUENCE [LARGE SCALE GENOMIC DNA]</scope>
    <source>
        <strain evidence="1 2">BL</strain>
    </source>
</reference>
<dbReference type="AlphaFoldDB" id="A0AB73BU92"/>
<gene>
    <name evidence="1" type="ORF">FUSO3_09740</name>
</gene>
<name>A0AB73BU92_9FUSO</name>
<dbReference type="SUPFAM" id="SSF48208">
    <property type="entry name" value="Six-hairpin glycosidases"/>
    <property type="match status" value="1"/>
</dbReference>